<accession>A0A9Q0ZC45</accession>
<dbReference type="PANTHER" id="PTHR21072">
    <property type="entry name" value="GPI TRANSAMIDASE COMPONENT PIG-S"/>
    <property type="match status" value="1"/>
</dbReference>
<dbReference type="GO" id="GO:0042765">
    <property type="term" value="C:GPI-anchor transamidase complex"/>
    <property type="evidence" value="ECO:0007669"/>
    <property type="project" value="InterPro"/>
</dbReference>
<evidence type="ECO:0000256" key="6">
    <source>
        <dbReference type="ARBA" id="ARBA00022824"/>
    </source>
</evidence>
<keyword evidence="6" id="KW-0256">Endoplasmic reticulum</keyword>
<keyword evidence="4" id="KW-0337">GPI-anchor biosynthesis</keyword>
<dbReference type="AlphaFoldDB" id="A0A9Q0ZC45"/>
<gene>
    <name evidence="12" type="ORF">OIU85_020027</name>
</gene>
<evidence type="ECO:0000313" key="12">
    <source>
        <dbReference type="EMBL" id="KAJ6729060.1"/>
    </source>
</evidence>
<dbReference type="EMBL" id="JAPFFL010000004">
    <property type="protein sequence ID" value="KAJ6729060.1"/>
    <property type="molecule type" value="Genomic_DNA"/>
</dbReference>
<evidence type="ECO:0000256" key="4">
    <source>
        <dbReference type="ARBA" id="ARBA00022502"/>
    </source>
</evidence>
<keyword evidence="8 11" id="KW-0472">Membrane</keyword>
<sequence length="623" mass="69397">MAEEISESPNDPPPETPPSPPSEPEFDSKTMRKTKPGLKRLFLTFTVLVSFLLGFPFLFKSVEIYRSPLPFHDIDILSNDVVSNPFLFPCHFQAIFVPSDPKSSSIDVNLDELELSIRSKITKLASKGIGSQCGACTNNFTLSLTLDHGDCTQSLSKFYKCGSIRAVGLDFSDDESVDEALESAGLDFGGKVYSVVVVVNGKGVEGVKVVVGKYRHAWIVGREWEVEEVAERLAEIFVKVFVNGGREEGLIHGEFMPVGADGRIVLSFNLLNADPRDWIYDWDFQKIDETLLAPMIDALGPIANISVESQVLYYTPKFTFSSWDEKLGGYTLSTKDLPFFVNSNEWHLDTSIAAGGRSKILQFVVYVPSAKECPLLLQLPNGEISKTNAFISPMWGGVMVWNPQSCSRDSDSELLVRHIMSPRGSWQSGQHLSSKFLLDLQKVSEVFAGQFRQLFGLKSGSLHVGAVDTYSLLASEKGFTEWELDFLSRQHTCFNIHSSTTTLGSLSKLVQSLPRMIIMDEIGKQVKFSLEAANLARSNASLGFYGASAVSSRQARSLAEDAFFHPSIMSVSYYSFEHCFAVYSPFFLPVSMHVLLAALREWRRYKQEKAKYLLWKAKEKVAS</sequence>
<evidence type="ECO:0000256" key="11">
    <source>
        <dbReference type="SAM" id="Phobius"/>
    </source>
</evidence>
<dbReference type="OrthoDB" id="28748at2759"/>
<keyword evidence="7 11" id="KW-1133">Transmembrane helix</keyword>
<evidence type="ECO:0000256" key="8">
    <source>
        <dbReference type="ARBA" id="ARBA00023136"/>
    </source>
</evidence>
<evidence type="ECO:0000256" key="7">
    <source>
        <dbReference type="ARBA" id="ARBA00022989"/>
    </source>
</evidence>
<organism evidence="12 13">
    <name type="scientific">Salix viminalis</name>
    <name type="common">Common osier</name>
    <name type="synonym">Basket willow</name>
    <dbReference type="NCBI Taxonomy" id="40686"/>
    <lineage>
        <taxon>Eukaryota</taxon>
        <taxon>Viridiplantae</taxon>
        <taxon>Streptophyta</taxon>
        <taxon>Embryophyta</taxon>
        <taxon>Tracheophyta</taxon>
        <taxon>Spermatophyta</taxon>
        <taxon>Magnoliopsida</taxon>
        <taxon>eudicotyledons</taxon>
        <taxon>Gunneridae</taxon>
        <taxon>Pentapetalae</taxon>
        <taxon>rosids</taxon>
        <taxon>fabids</taxon>
        <taxon>Malpighiales</taxon>
        <taxon>Salicaceae</taxon>
        <taxon>Saliceae</taxon>
        <taxon>Salix</taxon>
    </lineage>
</organism>
<evidence type="ECO:0000256" key="9">
    <source>
        <dbReference type="ARBA" id="ARBA00023180"/>
    </source>
</evidence>
<evidence type="ECO:0000256" key="1">
    <source>
        <dbReference type="ARBA" id="ARBA00004477"/>
    </source>
</evidence>
<reference evidence="12" key="2">
    <citation type="journal article" date="2023" name="Int. J. Mol. Sci.">
        <title>De Novo Assembly and Annotation of 11 Diverse Shrub Willow (Salix) Genomes Reveals Novel Gene Organization in Sex-Linked Regions.</title>
        <authorList>
            <person name="Hyden B."/>
            <person name="Feng K."/>
            <person name="Yates T.B."/>
            <person name="Jawdy S."/>
            <person name="Cereghino C."/>
            <person name="Smart L.B."/>
            <person name="Muchero W."/>
        </authorList>
    </citation>
    <scope>NUCLEOTIDE SEQUENCE [LARGE SCALE GENOMIC DNA]</scope>
    <source>
        <tissue evidence="12">Shoot tip</tissue>
    </source>
</reference>
<feature type="compositionally biased region" description="Pro residues" evidence="10">
    <location>
        <begin position="10"/>
        <end position="23"/>
    </location>
</feature>
<feature type="transmembrane region" description="Helical" evidence="11">
    <location>
        <begin position="41"/>
        <end position="59"/>
    </location>
</feature>
<keyword evidence="5 11" id="KW-0812">Transmembrane</keyword>
<evidence type="ECO:0000256" key="2">
    <source>
        <dbReference type="ARBA" id="ARBA00004687"/>
    </source>
</evidence>
<dbReference type="PANTHER" id="PTHR21072:SF13">
    <property type="entry name" value="GPI TRANSAMIDASE COMPONENT PIG-S"/>
    <property type="match status" value="1"/>
</dbReference>
<proteinExistence type="inferred from homology"/>
<evidence type="ECO:0000313" key="13">
    <source>
        <dbReference type="Proteomes" id="UP001151529"/>
    </source>
</evidence>
<dbReference type="InterPro" id="IPR019540">
    <property type="entry name" value="PtdIno-glycan_biosynth_class_S"/>
</dbReference>
<comment type="subcellular location">
    <subcellularLocation>
        <location evidence="1">Endoplasmic reticulum membrane</location>
        <topology evidence="1">Multi-pass membrane protein</topology>
    </subcellularLocation>
</comment>
<keyword evidence="13" id="KW-1185">Reference proteome</keyword>
<feature type="region of interest" description="Disordered" evidence="10">
    <location>
        <begin position="1"/>
        <end position="30"/>
    </location>
</feature>
<comment type="pathway">
    <text evidence="2">Glycolipid biosynthesis; glycosylphosphatidylinositol-anchor biosynthesis.</text>
</comment>
<protein>
    <submittedName>
        <fullName evidence="12">GPI TRANSAMIDASE COMPONENT PIG-S</fullName>
    </submittedName>
</protein>
<comment type="caution">
    <text evidence="12">The sequence shown here is derived from an EMBL/GenBank/DDBJ whole genome shotgun (WGS) entry which is preliminary data.</text>
</comment>
<evidence type="ECO:0000256" key="3">
    <source>
        <dbReference type="ARBA" id="ARBA00005316"/>
    </source>
</evidence>
<evidence type="ECO:0000256" key="5">
    <source>
        <dbReference type="ARBA" id="ARBA00022692"/>
    </source>
</evidence>
<reference evidence="12" key="1">
    <citation type="submission" date="2022-11" db="EMBL/GenBank/DDBJ databases">
        <authorList>
            <person name="Hyden B.L."/>
            <person name="Feng K."/>
            <person name="Yates T."/>
            <person name="Jawdy S."/>
            <person name="Smart L.B."/>
            <person name="Muchero W."/>
        </authorList>
    </citation>
    <scope>NUCLEOTIDE SEQUENCE</scope>
    <source>
        <tissue evidence="12">Shoot tip</tissue>
    </source>
</reference>
<evidence type="ECO:0000256" key="10">
    <source>
        <dbReference type="SAM" id="MobiDB-lite"/>
    </source>
</evidence>
<dbReference type="Pfam" id="PF10510">
    <property type="entry name" value="PIG-S"/>
    <property type="match status" value="1"/>
</dbReference>
<name>A0A9Q0ZC45_SALVM</name>
<comment type="similarity">
    <text evidence="3">Belongs to the PIGS family.</text>
</comment>
<dbReference type="Proteomes" id="UP001151529">
    <property type="component" value="Chromosome 2"/>
</dbReference>
<keyword evidence="9" id="KW-0325">Glycoprotein</keyword>
<dbReference type="GO" id="GO:0016255">
    <property type="term" value="P:attachment of GPI anchor to protein"/>
    <property type="evidence" value="ECO:0007669"/>
    <property type="project" value="InterPro"/>
</dbReference>
<dbReference type="GO" id="GO:0006506">
    <property type="term" value="P:GPI anchor biosynthetic process"/>
    <property type="evidence" value="ECO:0007669"/>
    <property type="project" value="UniProtKB-KW"/>
</dbReference>